<dbReference type="PANTHER" id="PTHR34075:SF5">
    <property type="entry name" value="BLR3430 PROTEIN"/>
    <property type="match status" value="1"/>
</dbReference>
<name>A0A2R3QGY6_9BURK</name>
<evidence type="ECO:0000313" key="4">
    <source>
        <dbReference type="Proteomes" id="UP000237925"/>
    </source>
</evidence>
<dbReference type="InterPro" id="IPR012340">
    <property type="entry name" value="NA-bd_OB-fold"/>
</dbReference>
<feature type="domain" description="ChsH2 C-terminal OB-fold" evidence="1">
    <location>
        <begin position="47"/>
        <end position="106"/>
    </location>
</feature>
<dbReference type="KEGG" id="mela:C6568_08340"/>
<evidence type="ECO:0000259" key="1">
    <source>
        <dbReference type="Pfam" id="PF01796"/>
    </source>
</evidence>
<dbReference type="InterPro" id="IPR052513">
    <property type="entry name" value="Thioester_dehydratase-like"/>
</dbReference>
<dbReference type="InterPro" id="IPR002878">
    <property type="entry name" value="ChsH2_C"/>
</dbReference>
<dbReference type="Gene3D" id="6.10.30.10">
    <property type="match status" value="1"/>
</dbReference>
<proteinExistence type="predicted"/>
<dbReference type="Proteomes" id="UP000237925">
    <property type="component" value="Chromosome"/>
</dbReference>
<keyword evidence="3" id="KW-0238">DNA-binding</keyword>
<sequence length="132" mass="14175">MHMTAQTHYQAELDAGRFRIQQCGACSRHIFPPRELCPHCGAGALRWTPARGTGAVYSTSTVSRKPDAGGNYNVALIDLDEGVRMMSRVEGVPPESVQIGQRVHAYVGSKDGRGLVLFAPLREAQQPTGGAA</sequence>
<dbReference type="PANTHER" id="PTHR34075">
    <property type="entry name" value="BLR3430 PROTEIN"/>
    <property type="match status" value="1"/>
</dbReference>
<dbReference type="InterPro" id="IPR022002">
    <property type="entry name" value="ChsH2_Znr"/>
</dbReference>
<keyword evidence="4" id="KW-1185">Reference proteome</keyword>
<dbReference type="Pfam" id="PF01796">
    <property type="entry name" value="OB_ChsH2_C"/>
    <property type="match status" value="1"/>
</dbReference>
<dbReference type="GO" id="GO:0003677">
    <property type="term" value="F:DNA binding"/>
    <property type="evidence" value="ECO:0007669"/>
    <property type="project" value="UniProtKB-KW"/>
</dbReference>
<dbReference type="EMBL" id="CP027667">
    <property type="protein sequence ID" value="AVO51029.1"/>
    <property type="molecule type" value="Genomic_DNA"/>
</dbReference>
<organism evidence="3 4">
    <name type="scientific">Melaminivora suipulveris</name>
    <dbReference type="NCBI Taxonomy" id="2109913"/>
    <lineage>
        <taxon>Bacteria</taxon>
        <taxon>Pseudomonadati</taxon>
        <taxon>Pseudomonadota</taxon>
        <taxon>Betaproteobacteria</taxon>
        <taxon>Burkholderiales</taxon>
        <taxon>Comamonadaceae</taxon>
        <taxon>Melaminivora</taxon>
    </lineage>
</organism>
<gene>
    <name evidence="3" type="ORF">C6568_08340</name>
</gene>
<feature type="domain" description="ChsH2 rubredoxin-like zinc ribbon" evidence="2">
    <location>
        <begin position="12"/>
        <end position="45"/>
    </location>
</feature>
<evidence type="ECO:0000313" key="3">
    <source>
        <dbReference type="EMBL" id="AVO51029.1"/>
    </source>
</evidence>
<dbReference type="OrthoDB" id="5514845at2"/>
<protein>
    <submittedName>
        <fullName evidence="3">DNA-binding protein</fullName>
    </submittedName>
</protein>
<dbReference type="RefSeq" id="WP_106685418.1">
    <property type="nucleotide sequence ID" value="NZ_CP027667.1"/>
</dbReference>
<accession>A0A2R3QGY6</accession>
<reference evidence="3 4" key="1">
    <citation type="submission" date="2018-03" db="EMBL/GenBank/DDBJ databases">
        <title>Genome sequencing of Melaminivora sp.</title>
        <authorList>
            <person name="Kim S.-J."/>
            <person name="Heo J."/>
            <person name="Ahn J.-H."/>
            <person name="Kwon S.-W."/>
        </authorList>
    </citation>
    <scope>NUCLEOTIDE SEQUENCE [LARGE SCALE GENOMIC DNA]</scope>
    <source>
        <strain evidence="3 4">SC2-9</strain>
    </source>
</reference>
<dbReference type="Pfam" id="PF12172">
    <property type="entry name" value="zf-ChsH2"/>
    <property type="match status" value="1"/>
</dbReference>
<evidence type="ECO:0000259" key="2">
    <source>
        <dbReference type="Pfam" id="PF12172"/>
    </source>
</evidence>
<dbReference type="AlphaFoldDB" id="A0A2R3QGY6"/>
<dbReference type="SUPFAM" id="SSF50249">
    <property type="entry name" value="Nucleic acid-binding proteins"/>
    <property type="match status" value="1"/>
</dbReference>